<protein>
    <submittedName>
        <fullName evidence="4">Hsp20/alpha crystallin family protein</fullName>
    </submittedName>
</protein>
<feature type="domain" description="SHSP" evidence="3">
    <location>
        <begin position="26"/>
        <end position="139"/>
    </location>
</feature>
<dbReference type="InterPro" id="IPR031107">
    <property type="entry name" value="Small_HSP"/>
</dbReference>
<evidence type="ECO:0000256" key="1">
    <source>
        <dbReference type="PROSITE-ProRule" id="PRU00285"/>
    </source>
</evidence>
<dbReference type="EMBL" id="JABTTE010000004">
    <property type="protein sequence ID" value="NSL51073.1"/>
    <property type="molecule type" value="Genomic_DNA"/>
</dbReference>
<evidence type="ECO:0000313" key="4">
    <source>
        <dbReference type="EMBL" id="NSL51073.1"/>
    </source>
</evidence>
<dbReference type="AlphaFoldDB" id="A0A8J8GFY6"/>
<dbReference type="InterPro" id="IPR008978">
    <property type="entry name" value="HSP20-like_chaperone"/>
</dbReference>
<evidence type="ECO:0000256" key="2">
    <source>
        <dbReference type="RuleBase" id="RU003616"/>
    </source>
</evidence>
<proteinExistence type="inferred from homology"/>
<sequence length="139" mass="16722">MGNYNQSFWPMMRGVHELFNHFFDDPFMELFHQPFRVDVYDMGEKIVVEAELPGFDRNQIKIEAVHEGLKICAIDQQEIETVNDNKKYFKKERSFRKFERIIPLPYEVSSNTKAYYKNGILEIHVPKNEELKQRYINIE</sequence>
<dbReference type="CDD" id="cd06464">
    <property type="entry name" value="ACD_sHsps-like"/>
    <property type="match status" value="1"/>
</dbReference>
<reference evidence="4" key="1">
    <citation type="submission" date="2020-06" db="EMBL/GenBank/DDBJ databases">
        <title>A novel thermopfilic bacterium from Erzurum, Turkey.</title>
        <authorList>
            <person name="Adiguzel A."/>
            <person name="Ay H."/>
            <person name="Baltaci M.O."/>
        </authorList>
    </citation>
    <scope>NUCLEOTIDE SEQUENCE</scope>
    <source>
        <strain evidence="4">P2</strain>
    </source>
</reference>
<dbReference type="InterPro" id="IPR002068">
    <property type="entry name" value="A-crystallin/Hsp20_dom"/>
</dbReference>
<comment type="similarity">
    <text evidence="1 2">Belongs to the small heat shock protein (HSP20) family.</text>
</comment>
<accession>A0A8J8GFY6</accession>
<evidence type="ECO:0000259" key="3">
    <source>
        <dbReference type="PROSITE" id="PS01031"/>
    </source>
</evidence>
<dbReference type="SUPFAM" id="SSF49764">
    <property type="entry name" value="HSP20-like chaperones"/>
    <property type="match status" value="1"/>
</dbReference>
<evidence type="ECO:0000313" key="5">
    <source>
        <dbReference type="Proteomes" id="UP000625804"/>
    </source>
</evidence>
<gene>
    <name evidence="4" type="ORF">HR057_04740</name>
</gene>
<organism evidence="4 5">
    <name type="scientific">Calidifontibacillus erzurumensis</name>
    <dbReference type="NCBI Taxonomy" id="2741433"/>
    <lineage>
        <taxon>Bacteria</taxon>
        <taxon>Bacillati</taxon>
        <taxon>Bacillota</taxon>
        <taxon>Bacilli</taxon>
        <taxon>Bacillales</taxon>
        <taxon>Bacillaceae</taxon>
        <taxon>Calidifontibacillus/Schinkia group</taxon>
        <taxon>Calidifontibacillus</taxon>
    </lineage>
</organism>
<comment type="caution">
    <text evidence="4">The sequence shown here is derived from an EMBL/GenBank/DDBJ whole genome shotgun (WGS) entry which is preliminary data.</text>
</comment>
<dbReference type="Proteomes" id="UP000625804">
    <property type="component" value="Unassembled WGS sequence"/>
</dbReference>
<dbReference type="PROSITE" id="PS01031">
    <property type="entry name" value="SHSP"/>
    <property type="match status" value="1"/>
</dbReference>
<dbReference type="Gene3D" id="2.60.40.790">
    <property type="match status" value="1"/>
</dbReference>
<dbReference type="PANTHER" id="PTHR11527">
    <property type="entry name" value="HEAT-SHOCK PROTEIN 20 FAMILY MEMBER"/>
    <property type="match status" value="1"/>
</dbReference>
<dbReference type="Pfam" id="PF00011">
    <property type="entry name" value="HSP20"/>
    <property type="match status" value="1"/>
</dbReference>
<keyword evidence="5" id="KW-1185">Reference proteome</keyword>
<name>A0A8J8GFY6_9BACI</name>
<dbReference type="RefSeq" id="WP_173730279.1">
    <property type="nucleotide sequence ID" value="NZ_JABTTE010000004.1"/>
</dbReference>